<comment type="caution">
    <text evidence="2">The sequence shown here is derived from an EMBL/GenBank/DDBJ whole genome shotgun (WGS) entry which is preliminary data.</text>
</comment>
<dbReference type="InterPro" id="IPR027843">
    <property type="entry name" value="DUF4440"/>
</dbReference>
<evidence type="ECO:0000313" key="3">
    <source>
        <dbReference type="Proteomes" id="UP001596152"/>
    </source>
</evidence>
<evidence type="ECO:0000313" key="2">
    <source>
        <dbReference type="EMBL" id="MFC5343960.1"/>
    </source>
</evidence>
<organism evidence="2 3">
    <name type="scientific">Brevundimonas staleyi</name>
    <dbReference type="NCBI Taxonomy" id="74326"/>
    <lineage>
        <taxon>Bacteria</taxon>
        <taxon>Pseudomonadati</taxon>
        <taxon>Pseudomonadota</taxon>
        <taxon>Alphaproteobacteria</taxon>
        <taxon>Caulobacterales</taxon>
        <taxon>Caulobacteraceae</taxon>
        <taxon>Brevundimonas</taxon>
    </lineage>
</organism>
<dbReference type="SUPFAM" id="SSF54427">
    <property type="entry name" value="NTF2-like"/>
    <property type="match status" value="1"/>
</dbReference>
<protein>
    <submittedName>
        <fullName evidence="2">Nuclear transport factor 2 family protein</fullName>
    </submittedName>
</protein>
<reference evidence="3" key="1">
    <citation type="journal article" date="2019" name="Int. J. Syst. Evol. Microbiol.">
        <title>The Global Catalogue of Microorganisms (GCM) 10K type strain sequencing project: providing services to taxonomists for standard genome sequencing and annotation.</title>
        <authorList>
            <consortium name="The Broad Institute Genomics Platform"/>
            <consortium name="The Broad Institute Genome Sequencing Center for Infectious Disease"/>
            <person name="Wu L."/>
            <person name="Ma J."/>
        </authorList>
    </citation>
    <scope>NUCLEOTIDE SEQUENCE [LARGE SCALE GENOMIC DNA]</scope>
    <source>
        <strain evidence="3">JCM 12125</strain>
    </source>
</reference>
<accession>A0ABW0FQE7</accession>
<sequence length="133" mass="14363">MPDAAPTQAEILALETAYWDAMKAKDGKRTAELSGDPSVVSGMAGVMTIPRAKMGAMTEEGDWTLESYRFTDIQFSAPTPDVAIIAYVVEQAVTHSGEPRTFRAADSSTWIREGDGWTCHAHTESIIADAPKT</sequence>
<dbReference type="Proteomes" id="UP001596152">
    <property type="component" value="Unassembled WGS sequence"/>
</dbReference>
<dbReference type="Gene3D" id="3.10.450.50">
    <property type="match status" value="1"/>
</dbReference>
<gene>
    <name evidence="2" type="ORF">ACFPIE_08550</name>
</gene>
<dbReference type="InterPro" id="IPR032710">
    <property type="entry name" value="NTF2-like_dom_sf"/>
</dbReference>
<feature type="domain" description="DUF4440" evidence="1">
    <location>
        <begin position="11"/>
        <end position="118"/>
    </location>
</feature>
<evidence type="ECO:0000259" key="1">
    <source>
        <dbReference type="Pfam" id="PF14534"/>
    </source>
</evidence>
<proteinExistence type="predicted"/>
<dbReference type="RefSeq" id="WP_374037493.1">
    <property type="nucleotide sequence ID" value="NZ_CP169082.1"/>
</dbReference>
<name>A0ABW0FQE7_9CAUL</name>
<keyword evidence="3" id="KW-1185">Reference proteome</keyword>
<dbReference type="EMBL" id="JBHSLF010000017">
    <property type="protein sequence ID" value="MFC5343960.1"/>
    <property type="molecule type" value="Genomic_DNA"/>
</dbReference>
<dbReference type="Pfam" id="PF14534">
    <property type="entry name" value="DUF4440"/>
    <property type="match status" value="1"/>
</dbReference>